<protein>
    <recommendedName>
        <fullName evidence="7">EF-hand domain-containing protein</fullName>
    </recommendedName>
</protein>
<feature type="compositionally biased region" description="Low complexity" evidence="1">
    <location>
        <begin position="81"/>
        <end position="92"/>
    </location>
</feature>
<evidence type="ECO:0000256" key="1">
    <source>
        <dbReference type="SAM" id="MobiDB-lite"/>
    </source>
</evidence>
<feature type="compositionally biased region" description="Polar residues" evidence="1">
    <location>
        <begin position="1458"/>
        <end position="1479"/>
    </location>
</feature>
<feature type="compositionally biased region" description="Polar residues" evidence="1">
    <location>
        <begin position="1495"/>
        <end position="1505"/>
    </location>
</feature>
<organism evidence="5 6">
    <name type="scientific">Phytophthora cactorum</name>
    <dbReference type="NCBI Taxonomy" id="29920"/>
    <lineage>
        <taxon>Eukaryota</taxon>
        <taxon>Sar</taxon>
        <taxon>Stramenopiles</taxon>
        <taxon>Oomycota</taxon>
        <taxon>Peronosporomycetes</taxon>
        <taxon>Peronosporales</taxon>
        <taxon>Peronosporaceae</taxon>
        <taxon>Phytophthora</taxon>
    </lineage>
</organism>
<evidence type="ECO:0000313" key="4">
    <source>
        <dbReference type="EMBL" id="KAG3214640.1"/>
    </source>
</evidence>
<accession>A0A329SGW6</accession>
<dbReference type="Proteomes" id="UP000251314">
    <property type="component" value="Unassembled WGS sequence"/>
</dbReference>
<keyword evidence="6" id="KW-1185">Reference proteome</keyword>
<dbReference type="OrthoDB" id="167101at2759"/>
<dbReference type="Proteomes" id="UP000735874">
    <property type="component" value="Unassembled WGS sequence"/>
</dbReference>
<feature type="region of interest" description="Disordered" evidence="1">
    <location>
        <begin position="1446"/>
        <end position="1520"/>
    </location>
</feature>
<dbReference type="Proteomes" id="UP000760860">
    <property type="component" value="Unassembled WGS sequence"/>
</dbReference>
<comment type="caution">
    <text evidence="5">The sequence shown here is derived from an EMBL/GenBank/DDBJ whole genome shotgun (WGS) entry which is preliminary data.</text>
</comment>
<evidence type="ECO:0000313" key="6">
    <source>
        <dbReference type="Proteomes" id="UP000251314"/>
    </source>
</evidence>
<dbReference type="VEuPathDB" id="FungiDB:PC110_g8331"/>
<feature type="compositionally biased region" description="Polar residues" evidence="1">
    <location>
        <begin position="918"/>
        <end position="937"/>
    </location>
</feature>
<name>A0A329SGW6_9STRA</name>
<gene>
    <name evidence="5" type="ORF">PC110_g8331</name>
    <name evidence="2" type="ORF">PC113_g16185</name>
    <name evidence="3" type="ORF">PC117_g19184</name>
    <name evidence="4" type="ORF">PC129_g14451</name>
</gene>
<feature type="region of interest" description="Disordered" evidence="1">
    <location>
        <begin position="81"/>
        <end position="101"/>
    </location>
</feature>
<feature type="compositionally biased region" description="Acidic residues" evidence="1">
    <location>
        <begin position="722"/>
        <end position="737"/>
    </location>
</feature>
<dbReference type="EMBL" id="RCMG01000630">
    <property type="protein sequence ID" value="KAG2851120.1"/>
    <property type="molecule type" value="Genomic_DNA"/>
</dbReference>
<dbReference type="EMBL" id="RCMK01000819">
    <property type="protein sequence ID" value="KAG2911368.1"/>
    <property type="molecule type" value="Genomic_DNA"/>
</dbReference>
<feature type="region of interest" description="Disordered" evidence="1">
    <location>
        <begin position="715"/>
        <end position="747"/>
    </location>
</feature>
<evidence type="ECO:0000313" key="3">
    <source>
        <dbReference type="EMBL" id="KAG2911368.1"/>
    </source>
</evidence>
<evidence type="ECO:0000313" key="5">
    <source>
        <dbReference type="EMBL" id="RAW35356.1"/>
    </source>
</evidence>
<proteinExistence type="predicted"/>
<feature type="region of interest" description="Disordered" evidence="1">
    <location>
        <begin position="1324"/>
        <end position="1346"/>
    </location>
</feature>
<reference evidence="4" key="2">
    <citation type="submission" date="2018-05" db="EMBL/GenBank/DDBJ databases">
        <title>Effector identification in a new, highly contiguous assembly of the strawberry crown rot pathogen Phytophthora cactorum.</title>
        <authorList>
            <person name="Armitage A.D."/>
            <person name="Nellist C.F."/>
            <person name="Bates H."/>
            <person name="Vickerstaff R.J."/>
            <person name="Harrison R.J."/>
        </authorList>
    </citation>
    <scope>NUCLEOTIDE SEQUENCE</scope>
    <source>
        <strain evidence="2">15-7</strain>
        <strain evidence="3">4040</strain>
        <strain evidence="4">P421</strain>
    </source>
</reference>
<sequence length="1598" mass="177167">MHRRPRGETLSERLRAEVQVSAALWQIGPRTDGNAASGDAESGSQRPPNANDGSSWYSFPCPREVKPLLFFYKYLQPAGGAESGGNNDNSGNPPTKNHSQRKLRVNLPLTVICERTNAQESVLWVRTDAQGNVIREDKTPLWRKKLHNELMSVASDSNESDPVLAVRSVARWKSSNYSSGGSAVVLTTRTLDPILAVPCELPTCIQQFVHCRGSQASVYRVFWCQQERKCFAVNLTSSLKSTEAPEDAEIMNNPSVTSPSGLSASTMAAMNAAFEAAMTTAAQTARFYCVTVSPDARACARWPKLRGAAIAEGVQATSRVVEHVQMQLPSLRFHSMTADFIKDTSGVWWLTRVVDFQASSSIEPPRDDAFFGTRDSAVCIPEALRTRYGPNNESQVGDPASPPKESLLLRGDELSNTMNTRSCFLCGCSCELTRTFRGQLEAMVKGYSGDEYKTNSSISMKTPAVDEFRMTLTMALDTIFLVRQRGVSLPVWENAVSTVRKSQLRDVCDFPTCMLCYRIYQQQNRLQLLARELHCILSPNVVNPCDSPEVDSESTPTDGVGMATSAASGLASQLLSTELRYNQEAPKDVLDSLEAFQIEKIPPSLLLRGDSPELRPTGSTLTPMRGADVDPTATQLRLVFFFHELQDGGPDLDPTDFYLEYQLGQNVTRVQLEGSKRHTPNRWQLCEARVHYLCATLEAFSEFCSQKRLLIKLKAKPRSQSDDSDNEDSAANNEEEGQSPTGKPSRYRDKEEFFGYTLLSLRAVNTAAKWFGNSLQPESRTDYLLELQTASYGLLTLKVTVGLLVDSVPLGHLRDVFRGRIFLEEQPPGGVYWPPQSHYLSGLAVPRDWVGALMPSEYTKLLPMRRRGARGAYGTHVATASKPMVTLSPSHSVAKITLPPHPGTETLTHHNSEELAEATTSPGINVKTSSTRRMSNVSTGKNWLATARSGTTGDDDVEINTTDQLQPEYSSRSLHLMTGSMTRTTLSQACLAAKRIVFRTTEDAATKKFSTILLAAFLRHASLAIPSTSLSNWKAPATFHFTRRYTVDRLLAEVKPGTLPMLALLGELLLVLIEERELPGTIDASALESLLEPFWQHDSGWRPIPRTQTSCLPERRVIWNRAIRRWEAATGNNIIDQISQPDGSIAQRHGDTLTADIGDFRTKILALVVCELFEQMESLDDGYIEIAELRSLAKCFPEQEYLCVELDTDVGTRERLTQEDIVVLAQLVDQQRRLALRTLLRSLMGSSVMVDALARFDRVGSGEMSLEKFRELAFEALISQRKVFRAFHEEPKKPHDGFCLRHGFTEIYVTDGVCVLCTAEYQAEKSTSKPERSPGSPQPTHTDNGTIVDAARFNGKRTLSGRSVDADFYSEGKQNLDPENVRRASTPTGFRRLSTDKRALDVPAVGPRRRRAVSGKTVTAQQVVDLELEGVLNRLHAAERTIVTGEAHANERKASVASVRTRQSSATTEDTSMSHTSPGSDLGGLARIPRRKSTKTPQISCQDDSTGPDKAAKKKRMKKRILKKTARRVRSANSLPTSDSLSKLLRMEFSDRVLSTSASESIIEKAVRIEQRRKELDRLVLAEVQEVKQRLAKLLDES</sequence>
<evidence type="ECO:0000313" key="2">
    <source>
        <dbReference type="EMBL" id="KAG2851120.1"/>
    </source>
</evidence>
<feature type="region of interest" description="Disordered" evidence="1">
    <location>
        <begin position="915"/>
        <end position="937"/>
    </location>
</feature>
<evidence type="ECO:0008006" key="7">
    <source>
        <dbReference type="Google" id="ProtNLM"/>
    </source>
</evidence>
<dbReference type="Proteomes" id="UP000736787">
    <property type="component" value="Unassembled WGS sequence"/>
</dbReference>
<dbReference type="EMBL" id="MJFZ01000171">
    <property type="protein sequence ID" value="RAW35356.1"/>
    <property type="molecule type" value="Genomic_DNA"/>
</dbReference>
<reference evidence="5 6" key="1">
    <citation type="submission" date="2018-01" db="EMBL/GenBank/DDBJ databases">
        <title>Draft genome of the strawberry crown rot pathogen Phytophthora cactorum.</title>
        <authorList>
            <person name="Armitage A.D."/>
            <person name="Lysoe E."/>
            <person name="Nellist C.F."/>
            <person name="Harrison R.J."/>
            <person name="Brurberg M.B."/>
        </authorList>
    </citation>
    <scope>NUCLEOTIDE SEQUENCE [LARGE SCALE GENOMIC DNA]</scope>
    <source>
        <strain evidence="5 6">10300</strain>
    </source>
</reference>
<feature type="region of interest" description="Disordered" evidence="1">
    <location>
        <begin position="25"/>
        <end position="56"/>
    </location>
</feature>
<feature type="compositionally biased region" description="Polar residues" evidence="1">
    <location>
        <begin position="42"/>
        <end position="56"/>
    </location>
</feature>
<dbReference type="STRING" id="29920.A0A329SGW6"/>
<dbReference type="EMBL" id="RCMV01000622">
    <property type="protein sequence ID" value="KAG3214640.1"/>
    <property type="molecule type" value="Genomic_DNA"/>
</dbReference>